<protein>
    <recommendedName>
        <fullName evidence="9">MFS transporter</fullName>
    </recommendedName>
</protein>
<dbReference type="SUPFAM" id="SSF103473">
    <property type="entry name" value="MFS general substrate transporter"/>
    <property type="match status" value="1"/>
</dbReference>
<dbReference type="AlphaFoldDB" id="A0A4P6JMY7"/>
<gene>
    <name evidence="7" type="ORF">EPA93_11665</name>
</gene>
<dbReference type="Gene3D" id="1.20.1250.20">
    <property type="entry name" value="MFS general substrate transporter like domains"/>
    <property type="match status" value="1"/>
</dbReference>
<keyword evidence="8" id="KW-1185">Reference proteome</keyword>
<keyword evidence="3 6" id="KW-0812">Transmembrane</keyword>
<keyword evidence="5 6" id="KW-0472">Membrane</keyword>
<dbReference type="GO" id="GO:0016020">
    <property type="term" value="C:membrane"/>
    <property type="evidence" value="ECO:0007669"/>
    <property type="project" value="UniProtKB-SubCell"/>
</dbReference>
<evidence type="ECO:0000256" key="5">
    <source>
        <dbReference type="ARBA" id="ARBA00023136"/>
    </source>
</evidence>
<dbReference type="InterPro" id="IPR036259">
    <property type="entry name" value="MFS_trans_sf"/>
</dbReference>
<evidence type="ECO:0000256" key="4">
    <source>
        <dbReference type="ARBA" id="ARBA00022989"/>
    </source>
</evidence>
<evidence type="ECO:0008006" key="9">
    <source>
        <dbReference type="Google" id="ProtNLM"/>
    </source>
</evidence>
<dbReference type="KEGG" id="kbs:EPA93_11665"/>
<evidence type="ECO:0000256" key="2">
    <source>
        <dbReference type="ARBA" id="ARBA00022448"/>
    </source>
</evidence>
<evidence type="ECO:0000256" key="1">
    <source>
        <dbReference type="ARBA" id="ARBA00004141"/>
    </source>
</evidence>
<keyword evidence="2" id="KW-0813">Transport</keyword>
<evidence type="ECO:0000313" key="7">
    <source>
        <dbReference type="EMBL" id="QBD76625.1"/>
    </source>
</evidence>
<evidence type="ECO:0000256" key="3">
    <source>
        <dbReference type="ARBA" id="ARBA00022692"/>
    </source>
</evidence>
<proteinExistence type="predicted"/>
<evidence type="ECO:0000313" key="8">
    <source>
        <dbReference type="Proteomes" id="UP000290365"/>
    </source>
</evidence>
<dbReference type="PANTHER" id="PTHR42718:SF9">
    <property type="entry name" value="MAJOR FACILITATOR SUPERFAMILY MULTIDRUG TRANSPORTER MFSC"/>
    <property type="match status" value="1"/>
</dbReference>
<dbReference type="EMBL" id="CP035758">
    <property type="protein sequence ID" value="QBD76625.1"/>
    <property type="molecule type" value="Genomic_DNA"/>
</dbReference>
<reference evidence="7 8" key="1">
    <citation type="submission" date="2019-01" db="EMBL/GenBank/DDBJ databases">
        <title>Ktedonosporobacter rubrisoli SCAWS-G2.</title>
        <authorList>
            <person name="Huang Y."/>
            <person name="Yan B."/>
        </authorList>
    </citation>
    <scope>NUCLEOTIDE SEQUENCE [LARGE SCALE GENOMIC DNA]</scope>
    <source>
        <strain evidence="7 8">SCAWS-G2</strain>
    </source>
</reference>
<comment type="subcellular location">
    <subcellularLocation>
        <location evidence="1">Membrane</location>
        <topology evidence="1">Multi-pass membrane protein</topology>
    </subcellularLocation>
</comment>
<dbReference type="PANTHER" id="PTHR42718">
    <property type="entry name" value="MAJOR FACILITATOR SUPERFAMILY MULTIDRUG TRANSPORTER MFSC"/>
    <property type="match status" value="1"/>
</dbReference>
<organism evidence="7 8">
    <name type="scientific">Ktedonosporobacter rubrisoli</name>
    <dbReference type="NCBI Taxonomy" id="2509675"/>
    <lineage>
        <taxon>Bacteria</taxon>
        <taxon>Bacillati</taxon>
        <taxon>Chloroflexota</taxon>
        <taxon>Ktedonobacteria</taxon>
        <taxon>Ktedonobacterales</taxon>
        <taxon>Ktedonosporobacteraceae</taxon>
        <taxon>Ktedonosporobacter</taxon>
    </lineage>
</organism>
<accession>A0A4P6JMY7</accession>
<dbReference type="Proteomes" id="UP000290365">
    <property type="component" value="Chromosome"/>
</dbReference>
<dbReference type="RefSeq" id="WP_129887583.1">
    <property type="nucleotide sequence ID" value="NZ_CP035758.1"/>
</dbReference>
<sequence>MLVCIDLLAVGMGIGLTAPPLTTTLLGTVAAEHAGVASGALNACRQVGGVLGIALFGSLIQTPSAFVSGLHLSALLAGGITGLACLLAWMYIQRKL</sequence>
<keyword evidence="4 6" id="KW-1133">Transmembrane helix</keyword>
<evidence type="ECO:0000256" key="6">
    <source>
        <dbReference type="SAM" id="Phobius"/>
    </source>
</evidence>
<name>A0A4P6JMY7_KTERU</name>
<feature type="transmembrane region" description="Helical" evidence="6">
    <location>
        <begin position="72"/>
        <end position="92"/>
    </location>
</feature>